<reference evidence="2" key="1">
    <citation type="journal article" date="2019" name="Int. J. Syst. Evol. Microbiol.">
        <title>The Global Catalogue of Microorganisms (GCM) 10K type strain sequencing project: providing services to taxonomists for standard genome sequencing and annotation.</title>
        <authorList>
            <consortium name="The Broad Institute Genomics Platform"/>
            <consortium name="The Broad Institute Genome Sequencing Center for Infectious Disease"/>
            <person name="Wu L."/>
            <person name="Ma J."/>
        </authorList>
    </citation>
    <scope>NUCLEOTIDE SEQUENCE [LARGE SCALE GENOMIC DNA]</scope>
    <source>
        <strain evidence="2">CGMCC 4.7277</strain>
    </source>
</reference>
<comment type="caution">
    <text evidence="1">The sequence shown here is derived from an EMBL/GenBank/DDBJ whole genome shotgun (WGS) entry which is preliminary data.</text>
</comment>
<dbReference type="EMBL" id="JBHSMX010000008">
    <property type="protein sequence ID" value="MFC5519939.1"/>
    <property type="molecule type" value="Genomic_DNA"/>
</dbReference>
<dbReference type="RefSeq" id="WP_157090298.1">
    <property type="nucleotide sequence ID" value="NZ_JBHSMX010000008.1"/>
</dbReference>
<evidence type="ECO:0000313" key="1">
    <source>
        <dbReference type="EMBL" id="MFC5519939.1"/>
    </source>
</evidence>
<keyword evidence="2" id="KW-1185">Reference proteome</keyword>
<gene>
    <name evidence="1" type="ORF">ACFPP7_03285</name>
</gene>
<name>A0ABW0QB67_9BURK</name>
<protein>
    <submittedName>
        <fullName evidence="1">Uncharacterized protein</fullName>
    </submittedName>
</protein>
<evidence type="ECO:0000313" key="2">
    <source>
        <dbReference type="Proteomes" id="UP001596084"/>
    </source>
</evidence>
<dbReference type="Proteomes" id="UP001596084">
    <property type="component" value="Unassembled WGS sequence"/>
</dbReference>
<organism evidence="1 2">
    <name type="scientific">Polaromonas jejuensis</name>
    <dbReference type="NCBI Taxonomy" id="457502"/>
    <lineage>
        <taxon>Bacteria</taxon>
        <taxon>Pseudomonadati</taxon>
        <taxon>Pseudomonadota</taxon>
        <taxon>Betaproteobacteria</taxon>
        <taxon>Burkholderiales</taxon>
        <taxon>Comamonadaceae</taxon>
        <taxon>Polaromonas</taxon>
    </lineage>
</organism>
<sequence>MRWPTVSRAFTDPGSEILVEHGRPTRGHMESVCVEAEAAARELWGNEGRHDWR</sequence>
<proteinExistence type="predicted"/>
<accession>A0ABW0QB67</accession>